<keyword evidence="6 12" id="KW-0812">Transmembrane</keyword>
<comment type="function">
    <text evidence="10">Mediates both low-affinity uptake and efflux of sugar across the plasma membrane.</text>
</comment>
<feature type="compositionally biased region" description="Basic and acidic residues" evidence="11">
    <location>
        <begin position="272"/>
        <end position="283"/>
    </location>
</feature>
<accession>A0A804L7Q2</accession>
<dbReference type="GO" id="GO:0005886">
    <property type="term" value="C:plasma membrane"/>
    <property type="evidence" value="ECO:0007669"/>
    <property type="project" value="UniProtKB-SubCell"/>
</dbReference>
<dbReference type="Pfam" id="PF03083">
    <property type="entry name" value="MtN3_slv"/>
    <property type="match status" value="2"/>
</dbReference>
<keyword evidence="4" id="KW-1003">Cell membrane</keyword>
<evidence type="ECO:0000256" key="11">
    <source>
        <dbReference type="SAM" id="MobiDB-lite"/>
    </source>
</evidence>
<gene>
    <name evidence="13" type="ORF">GSMUA_10830.1</name>
</gene>
<keyword evidence="3" id="KW-0813">Transport</keyword>
<proteinExistence type="inferred from homology"/>
<evidence type="ECO:0000313" key="14">
    <source>
        <dbReference type="EnsemblPlants" id="Ma11_p14130.1"/>
    </source>
</evidence>
<evidence type="ECO:0000256" key="2">
    <source>
        <dbReference type="ARBA" id="ARBA00007809"/>
    </source>
</evidence>
<evidence type="ECO:0000256" key="5">
    <source>
        <dbReference type="ARBA" id="ARBA00022597"/>
    </source>
</evidence>
<feature type="transmembrane region" description="Helical" evidence="12">
    <location>
        <begin position="106"/>
        <end position="126"/>
    </location>
</feature>
<evidence type="ECO:0000256" key="9">
    <source>
        <dbReference type="ARBA" id="ARBA00023136"/>
    </source>
</evidence>
<feature type="transmembrane region" description="Helical" evidence="12">
    <location>
        <begin position="12"/>
        <end position="37"/>
    </location>
</feature>
<dbReference type="InterPro" id="IPR004316">
    <property type="entry name" value="SWEET_rpt"/>
</dbReference>
<dbReference type="FunFam" id="1.20.1280.290:FF:000001">
    <property type="entry name" value="Bidirectional sugar transporter SWEET"/>
    <property type="match status" value="1"/>
</dbReference>
<keyword evidence="5" id="KW-0762">Sugar transport</keyword>
<keyword evidence="7" id="KW-0677">Repeat</keyword>
<dbReference type="GO" id="GO:0016020">
    <property type="term" value="C:membrane"/>
    <property type="evidence" value="ECO:0000318"/>
    <property type="project" value="GO_Central"/>
</dbReference>
<dbReference type="EMBL" id="HG996475">
    <property type="protein sequence ID" value="CAG1864545.1"/>
    <property type="molecule type" value="Genomic_DNA"/>
</dbReference>
<feature type="transmembrane region" description="Helical" evidence="12">
    <location>
        <begin position="132"/>
        <end position="153"/>
    </location>
</feature>
<dbReference type="Gramene" id="Ma11_t14130.1">
    <property type="protein sequence ID" value="Ma11_p14130.1"/>
    <property type="gene ID" value="Ma11_g14130"/>
</dbReference>
<feature type="transmembrane region" description="Helical" evidence="12">
    <location>
        <begin position="49"/>
        <end position="65"/>
    </location>
</feature>
<evidence type="ECO:0000256" key="4">
    <source>
        <dbReference type="ARBA" id="ARBA00022475"/>
    </source>
</evidence>
<reference evidence="13" key="1">
    <citation type="submission" date="2021-03" db="EMBL/GenBank/DDBJ databases">
        <authorList>
            <consortium name="Genoscope - CEA"/>
            <person name="William W."/>
        </authorList>
    </citation>
    <scope>NUCLEOTIDE SEQUENCE</scope>
    <source>
        <strain evidence="13">Doubled-haploid Pahang</strain>
    </source>
</reference>
<evidence type="ECO:0000256" key="10">
    <source>
        <dbReference type="ARBA" id="ARBA00037238"/>
    </source>
</evidence>
<feature type="transmembrane region" description="Helical" evidence="12">
    <location>
        <begin position="196"/>
        <end position="214"/>
    </location>
</feature>
<dbReference type="PANTHER" id="PTHR10791:SF37">
    <property type="entry name" value="OS09G0508250 PROTEIN"/>
    <property type="match status" value="1"/>
</dbReference>
<feature type="compositionally biased region" description="Basic and acidic residues" evidence="11">
    <location>
        <begin position="294"/>
        <end position="309"/>
    </location>
</feature>
<evidence type="ECO:0000256" key="8">
    <source>
        <dbReference type="ARBA" id="ARBA00022989"/>
    </source>
</evidence>
<protein>
    <submittedName>
        <fullName evidence="13">(wild Malaysian banana) hypothetical protein</fullName>
    </submittedName>
</protein>
<dbReference type="FunFam" id="1.20.1280.290:FF:000003">
    <property type="entry name" value="Bidirectional sugar transporter SWEET"/>
    <property type="match status" value="1"/>
</dbReference>
<dbReference type="OrthoDB" id="409725at2759"/>
<dbReference type="GO" id="GO:0008643">
    <property type="term" value="P:carbohydrate transport"/>
    <property type="evidence" value="ECO:0000318"/>
    <property type="project" value="GO_Central"/>
</dbReference>
<dbReference type="EnsemblPlants" id="Ma11_t14130.1">
    <property type="protein sequence ID" value="Ma11_p14130.1"/>
    <property type="gene ID" value="Ma11_g14130"/>
</dbReference>
<dbReference type="GO" id="GO:0051119">
    <property type="term" value="F:sugar transmembrane transporter activity"/>
    <property type="evidence" value="ECO:0000318"/>
    <property type="project" value="GO_Central"/>
</dbReference>
<comment type="similarity">
    <text evidence="2">Belongs to the SWEET sugar transporter family.</text>
</comment>
<evidence type="ECO:0000313" key="13">
    <source>
        <dbReference type="EMBL" id="CAG1864545.1"/>
    </source>
</evidence>
<dbReference type="InterPro" id="IPR047664">
    <property type="entry name" value="SWEET"/>
</dbReference>
<reference evidence="14" key="2">
    <citation type="submission" date="2021-05" db="UniProtKB">
        <authorList>
            <consortium name="EnsemblPlants"/>
        </authorList>
    </citation>
    <scope>IDENTIFICATION</scope>
    <source>
        <strain evidence="14">subsp. malaccensis</strain>
    </source>
</reference>
<evidence type="ECO:0000256" key="6">
    <source>
        <dbReference type="ARBA" id="ARBA00022692"/>
    </source>
</evidence>
<keyword evidence="9 12" id="KW-0472">Membrane</keyword>
<dbReference type="Proteomes" id="UP000012960">
    <property type="component" value="Unplaced"/>
</dbReference>
<organism evidence="14 15">
    <name type="scientific">Musa acuminata subsp. malaccensis</name>
    <name type="common">Wild banana</name>
    <name type="synonym">Musa malaccensis</name>
    <dbReference type="NCBI Taxonomy" id="214687"/>
    <lineage>
        <taxon>Eukaryota</taxon>
        <taxon>Viridiplantae</taxon>
        <taxon>Streptophyta</taxon>
        <taxon>Embryophyta</taxon>
        <taxon>Tracheophyta</taxon>
        <taxon>Spermatophyta</taxon>
        <taxon>Magnoliopsida</taxon>
        <taxon>Liliopsida</taxon>
        <taxon>Zingiberales</taxon>
        <taxon>Musaceae</taxon>
        <taxon>Musa</taxon>
    </lineage>
</organism>
<keyword evidence="8 12" id="KW-1133">Transmembrane helix</keyword>
<keyword evidence="15" id="KW-1185">Reference proteome</keyword>
<feature type="transmembrane region" description="Helical" evidence="12">
    <location>
        <begin position="77"/>
        <end position="94"/>
    </location>
</feature>
<evidence type="ECO:0000256" key="1">
    <source>
        <dbReference type="ARBA" id="ARBA00004651"/>
    </source>
</evidence>
<evidence type="ECO:0000256" key="12">
    <source>
        <dbReference type="SAM" id="Phobius"/>
    </source>
</evidence>
<comment type="subcellular location">
    <subcellularLocation>
        <location evidence="1">Cell membrane</location>
        <topology evidence="1">Multi-pass membrane protein</topology>
    </subcellularLocation>
</comment>
<name>A0A804L7Q2_MUSAM</name>
<evidence type="ECO:0000256" key="7">
    <source>
        <dbReference type="ARBA" id="ARBA00022737"/>
    </source>
</evidence>
<evidence type="ECO:0000313" key="15">
    <source>
        <dbReference type="Proteomes" id="UP000012960"/>
    </source>
</evidence>
<dbReference type="AlphaFoldDB" id="A0A804L7Q2"/>
<dbReference type="PANTHER" id="PTHR10791">
    <property type="entry name" value="RAG1-ACTIVATING PROTEIN 1"/>
    <property type="match status" value="1"/>
</dbReference>
<feature type="transmembrane region" description="Helical" evidence="12">
    <location>
        <begin position="165"/>
        <end position="184"/>
    </location>
</feature>
<dbReference type="Gene3D" id="1.20.1280.290">
    <property type="match status" value="2"/>
</dbReference>
<feature type="region of interest" description="Disordered" evidence="11">
    <location>
        <begin position="266"/>
        <end position="309"/>
    </location>
</feature>
<sequence length="333" mass="37418">MESLLLHRILPFAFGILGNIVSLMVFLSPILTFYRIYRNKSTGEFQSTPYVFSLFSCSLWIYYALVKTHSVPLITNNAFGCLIEATYITMYLIYATKKARIFTIRVFVLVNVVAFAAILLLTQPLITGTKRVTVLGWICVAFSLSVYAAPLGIMMRVIRTRSVECMPFNIPLFHMLSAIAWFGYGLFTDDVYVELPNVPGFVIGVGQMVLYAIYRKKSGAVVDAAEHEVKVAQPTPSPASVRQHIVRIAEHVVRMVELDPTLDSEPQVIAGENDREKKKKIDVAEPPLISTPELDNHDDKKKKAKEENDMGVKKPRIVVEHIINIRELISVVA</sequence>
<evidence type="ECO:0000256" key="3">
    <source>
        <dbReference type="ARBA" id="ARBA00022448"/>
    </source>
</evidence>